<proteinExistence type="predicted"/>
<protein>
    <submittedName>
        <fullName evidence="1">Uncharacterized protein</fullName>
    </submittedName>
</protein>
<keyword evidence="2" id="KW-1185">Reference proteome</keyword>
<name>A0ABY7D8D2_MYAAR</name>
<dbReference type="Proteomes" id="UP001164746">
    <property type="component" value="Chromosome 1"/>
</dbReference>
<evidence type="ECO:0000313" key="1">
    <source>
        <dbReference type="EMBL" id="WAQ93937.1"/>
    </source>
</evidence>
<dbReference type="EMBL" id="CP111012">
    <property type="protein sequence ID" value="WAQ93937.1"/>
    <property type="molecule type" value="Genomic_DNA"/>
</dbReference>
<accession>A0ABY7D8D2</accession>
<sequence length="105" mass="12358">MMKRNVRICDKVVRRDMVQALRKKRPGMEEDIENVLLHQDNAQRTGPGTQSWSWMFSGSASWSKPPLHTPQTLRHLILRFSRPSKPSYAESDSTIWRVYVVTYRQ</sequence>
<organism evidence="1 2">
    <name type="scientific">Mya arenaria</name>
    <name type="common">Soft-shell clam</name>
    <dbReference type="NCBI Taxonomy" id="6604"/>
    <lineage>
        <taxon>Eukaryota</taxon>
        <taxon>Metazoa</taxon>
        <taxon>Spiralia</taxon>
        <taxon>Lophotrochozoa</taxon>
        <taxon>Mollusca</taxon>
        <taxon>Bivalvia</taxon>
        <taxon>Autobranchia</taxon>
        <taxon>Heteroconchia</taxon>
        <taxon>Euheterodonta</taxon>
        <taxon>Imparidentia</taxon>
        <taxon>Neoheterodontei</taxon>
        <taxon>Myida</taxon>
        <taxon>Myoidea</taxon>
        <taxon>Myidae</taxon>
        <taxon>Mya</taxon>
    </lineage>
</organism>
<reference evidence="1" key="1">
    <citation type="submission" date="2022-11" db="EMBL/GenBank/DDBJ databases">
        <title>Centuries of genome instability and evolution in soft-shell clam transmissible cancer (bioRxiv).</title>
        <authorList>
            <person name="Hart S.F.M."/>
            <person name="Yonemitsu M.A."/>
            <person name="Giersch R.M."/>
            <person name="Beal B.F."/>
            <person name="Arriagada G."/>
            <person name="Davis B.W."/>
            <person name="Ostrander E.A."/>
            <person name="Goff S.P."/>
            <person name="Metzger M.J."/>
        </authorList>
    </citation>
    <scope>NUCLEOTIDE SEQUENCE</scope>
    <source>
        <strain evidence="1">MELC-2E11</strain>
        <tissue evidence="1">Siphon/mantle</tissue>
    </source>
</reference>
<gene>
    <name evidence="1" type="ORF">MAR_006408</name>
</gene>
<evidence type="ECO:0000313" key="2">
    <source>
        <dbReference type="Proteomes" id="UP001164746"/>
    </source>
</evidence>